<dbReference type="EMBL" id="CP114040">
    <property type="protein sequence ID" value="WAS91551.1"/>
    <property type="molecule type" value="Genomic_DNA"/>
</dbReference>
<protein>
    <recommendedName>
        <fullName evidence="4">Lipoprotein</fullName>
    </recommendedName>
</protein>
<evidence type="ECO:0000313" key="2">
    <source>
        <dbReference type="EMBL" id="WAS91551.1"/>
    </source>
</evidence>
<sequence length="127" mass="13473">MTRLAFAFATLAAAAALSACGPRYQTVTFELRSQPPVPVRLTGEEIEIPAGIAVSVHVTIESSARIEFTNKDALALDSQDRDILLSDATPGAHNFVLVGVAVGETCLAVEVEHEEEECIPVRVVAAE</sequence>
<keyword evidence="3" id="KW-1185">Reference proteome</keyword>
<dbReference type="PROSITE" id="PS51257">
    <property type="entry name" value="PROKAR_LIPOPROTEIN"/>
    <property type="match status" value="1"/>
</dbReference>
<reference evidence="2" key="1">
    <citation type="submission" date="2022-11" db="EMBL/GenBank/DDBJ databases">
        <title>Minimal conservation of predation-associated metabolite biosynthetic gene clusters underscores biosynthetic potential of Myxococcota including descriptions for ten novel species: Archangium lansinium sp. nov., Myxococcus landrumus sp. nov., Nannocystis bai.</title>
        <authorList>
            <person name="Ahearne A."/>
            <person name="Stevens C."/>
            <person name="Dowd S."/>
        </authorList>
    </citation>
    <scope>NUCLEOTIDE SEQUENCE</scope>
    <source>
        <strain evidence="2">Fl3</strain>
    </source>
</reference>
<evidence type="ECO:0008006" key="4">
    <source>
        <dbReference type="Google" id="ProtNLM"/>
    </source>
</evidence>
<accession>A0ABY7GX65</accession>
<gene>
    <name evidence="2" type="ORF">O0S08_35665</name>
</gene>
<feature type="chain" id="PRO_5047155346" description="Lipoprotein" evidence="1">
    <location>
        <begin position="20"/>
        <end position="127"/>
    </location>
</feature>
<name>A0ABY7GX65_9BACT</name>
<feature type="signal peptide" evidence="1">
    <location>
        <begin position="1"/>
        <end position="19"/>
    </location>
</feature>
<evidence type="ECO:0000313" key="3">
    <source>
        <dbReference type="Proteomes" id="UP001164459"/>
    </source>
</evidence>
<proteinExistence type="predicted"/>
<evidence type="ECO:0000256" key="1">
    <source>
        <dbReference type="SAM" id="SignalP"/>
    </source>
</evidence>
<dbReference type="Proteomes" id="UP001164459">
    <property type="component" value="Chromosome"/>
</dbReference>
<keyword evidence="1" id="KW-0732">Signal</keyword>
<organism evidence="2 3">
    <name type="scientific">Nannocystis punicea</name>
    <dbReference type="NCBI Taxonomy" id="2995304"/>
    <lineage>
        <taxon>Bacteria</taxon>
        <taxon>Pseudomonadati</taxon>
        <taxon>Myxococcota</taxon>
        <taxon>Polyangia</taxon>
        <taxon>Nannocystales</taxon>
        <taxon>Nannocystaceae</taxon>
        <taxon>Nannocystis</taxon>
    </lineage>
</organism>
<dbReference type="RefSeq" id="WP_269033913.1">
    <property type="nucleotide sequence ID" value="NZ_CP114040.1"/>
</dbReference>